<dbReference type="RefSeq" id="WP_174469743.1">
    <property type="nucleotide sequence ID" value="NZ_JAGINN010000001.1"/>
</dbReference>
<protein>
    <submittedName>
        <fullName evidence="3">Uncharacterized protein</fullName>
    </submittedName>
</protein>
<evidence type="ECO:0000256" key="2">
    <source>
        <dbReference type="SAM" id="Phobius"/>
    </source>
</evidence>
<feature type="transmembrane region" description="Helical" evidence="2">
    <location>
        <begin position="142"/>
        <end position="165"/>
    </location>
</feature>
<feature type="transmembrane region" description="Helical" evidence="2">
    <location>
        <begin position="171"/>
        <end position="188"/>
    </location>
</feature>
<organism evidence="3 4">
    <name type="scientific">Azospirillum melinis</name>
    <dbReference type="NCBI Taxonomy" id="328839"/>
    <lineage>
        <taxon>Bacteria</taxon>
        <taxon>Pseudomonadati</taxon>
        <taxon>Pseudomonadota</taxon>
        <taxon>Alphaproteobacteria</taxon>
        <taxon>Rhodospirillales</taxon>
        <taxon>Azospirillaceae</taxon>
        <taxon>Azospirillum</taxon>
    </lineage>
</organism>
<evidence type="ECO:0000313" key="3">
    <source>
        <dbReference type="EMBL" id="NUA98336.1"/>
    </source>
</evidence>
<keyword evidence="2" id="KW-1133">Transmembrane helix</keyword>
<sequence>MASDELVTGSEKTNPVPVTDSSDSEQRVSSKKVRGAFYVCRNPDDKRDICFQRSAQFDGDIPDDQDELRNSIESTLTVMKIIFSDNDEKFEEYFRSLLSLAQAGLVGDAPQTKISARALIGLRNDIVVRESEFIRNRYLKSLGIIGVVLFSVIAMVEIYVIRLYFLDARGYGVIWCGSIIGVWLSFSAKRIKISFDDLSFLEQSGWNPFNRLIFVGLLAVSFGILLSLQILDVQLGSIKASSFKDNIEAAVIIGILGGFSEKALPLRITEQASKMFGSA</sequence>
<keyword evidence="4" id="KW-1185">Reference proteome</keyword>
<dbReference type="EMBL" id="WHOS01000003">
    <property type="protein sequence ID" value="NUA98336.1"/>
    <property type="molecule type" value="Genomic_DNA"/>
</dbReference>
<comment type="caution">
    <text evidence="3">The sequence shown here is derived from an EMBL/GenBank/DDBJ whole genome shotgun (WGS) entry which is preliminary data.</text>
</comment>
<gene>
    <name evidence="3" type="ORF">GBZ48_03455</name>
</gene>
<proteinExistence type="predicted"/>
<evidence type="ECO:0000256" key="1">
    <source>
        <dbReference type="SAM" id="MobiDB-lite"/>
    </source>
</evidence>
<feature type="transmembrane region" description="Helical" evidence="2">
    <location>
        <begin position="209"/>
        <end position="231"/>
    </location>
</feature>
<accession>A0ABX2K452</accession>
<dbReference type="Proteomes" id="UP000605086">
    <property type="component" value="Unassembled WGS sequence"/>
</dbReference>
<name>A0ABX2K452_9PROT</name>
<keyword evidence="2" id="KW-0812">Transmembrane</keyword>
<evidence type="ECO:0000313" key="4">
    <source>
        <dbReference type="Proteomes" id="UP000605086"/>
    </source>
</evidence>
<feature type="region of interest" description="Disordered" evidence="1">
    <location>
        <begin position="1"/>
        <end position="30"/>
    </location>
</feature>
<keyword evidence="2" id="KW-0472">Membrane</keyword>
<reference evidence="3 4" key="1">
    <citation type="submission" date="2019-10" db="EMBL/GenBank/DDBJ databases">
        <title>Genome sequence of Azospirillum melinis.</title>
        <authorList>
            <person name="Ambrosini A."/>
            <person name="Sant'Anna F.H."/>
            <person name="Cassan F.D."/>
            <person name="Souza E.M."/>
            <person name="Passaglia L.M.P."/>
        </authorList>
    </citation>
    <scope>NUCLEOTIDE SEQUENCE [LARGE SCALE GENOMIC DNA]</scope>
    <source>
        <strain evidence="3 4">TMCY0552</strain>
    </source>
</reference>